<dbReference type="STRING" id="371731.Rsw2DRAFT_2201"/>
<dbReference type="GO" id="GO:0003700">
    <property type="term" value="F:DNA-binding transcription factor activity"/>
    <property type="evidence" value="ECO:0007669"/>
    <property type="project" value="InterPro"/>
</dbReference>
<dbReference type="Pfam" id="PF06445">
    <property type="entry name" value="GyrI-like"/>
    <property type="match status" value="1"/>
</dbReference>
<dbReference type="EMBL" id="ACYY01000014">
    <property type="protein sequence ID" value="EEW24794.1"/>
    <property type="molecule type" value="Genomic_DNA"/>
</dbReference>
<evidence type="ECO:0000256" key="1">
    <source>
        <dbReference type="ARBA" id="ARBA00023015"/>
    </source>
</evidence>
<keyword evidence="5" id="KW-1185">Reference proteome</keyword>
<dbReference type="GO" id="GO:0043565">
    <property type="term" value="F:sequence-specific DNA binding"/>
    <property type="evidence" value="ECO:0007669"/>
    <property type="project" value="InterPro"/>
</dbReference>
<dbReference type="InterPro" id="IPR050908">
    <property type="entry name" value="SmbC-like"/>
</dbReference>
<dbReference type="OrthoDB" id="9816011at2"/>
<dbReference type="eggNOG" id="COG3449">
    <property type="taxonomic scope" value="Bacteria"/>
</dbReference>
<evidence type="ECO:0000259" key="3">
    <source>
        <dbReference type="PROSITE" id="PS01124"/>
    </source>
</evidence>
<dbReference type="Gene3D" id="3.20.80.10">
    <property type="entry name" value="Regulatory factor, effector binding domain"/>
    <property type="match status" value="1"/>
</dbReference>
<dbReference type="InterPro" id="IPR018060">
    <property type="entry name" value="HTH_AraC"/>
</dbReference>
<dbReference type="SUPFAM" id="SSF46689">
    <property type="entry name" value="Homeodomain-like"/>
    <property type="match status" value="2"/>
</dbReference>
<dbReference type="InterPro" id="IPR011256">
    <property type="entry name" value="Reg_factor_effector_dom_sf"/>
</dbReference>
<dbReference type="SMART" id="SM00342">
    <property type="entry name" value="HTH_ARAC"/>
    <property type="match status" value="1"/>
</dbReference>
<sequence>MANHSENRCLRVLDYIHDHPAGDLSLDALADVAAMSRFHWHRVFRAITGETAAGAVRRIRLGLAATALVQTDTAIDRIARDVGYPNLASFRRAFKEAFLVTPAAFRQRGELRPFLIARPEVRLMFPVEIRNEPARRLAAMPHRGPYPEINRAFAKLGAVIGARGLYPQTGAMLGVYYDDPAAIAAADLRSHAGLEVGADTVLEPPLEQVLLAPGRHGVLTHTGPYAGLSAAYDQLYSLWLPQSGEEPADRPVFEIYRNTPQDTAPEDLITELCLPLK</sequence>
<comment type="caution">
    <text evidence="4">The sequence shown here is derived from an EMBL/GenBank/DDBJ whole genome shotgun (WGS) entry which is preliminary data.</text>
</comment>
<dbReference type="PANTHER" id="PTHR40055">
    <property type="entry name" value="TRANSCRIPTIONAL REGULATOR YGIV-RELATED"/>
    <property type="match status" value="1"/>
</dbReference>
<dbReference type="eggNOG" id="COG4977">
    <property type="taxonomic scope" value="Bacteria"/>
</dbReference>
<dbReference type="RefSeq" id="WP_008030945.1">
    <property type="nucleotide sequence ID" value="NZ_ACYY01000014.1"/>
</dbReference>
<dbReference type="InterPro" id="IPR010499">
    <property type="entry name" value="AraC_E-bd"/>
</dbReference>
<feature type="domain" description="HTH araC/xylS-type" evidence="3">
    <location>
        <begin position="10"/>
        <end position="108"/>
    </location>
</feature>
<dbReference type="SMART" id="SM00871">
    <property type="entry name" value="AraC_E_bind"/>
    <property type="match status" value="1"/>
</dbReference>
<dbReference type="InterPro" id="IPR009057">
    <property type="entry name" value="Homeodomain-like_sf"/>
</dbReference>
<evidence type="ECO:0000256" key="2">
    <source>
        <dbReference type="ARBA" id="ARBA00023163"/>
    </source>
</evidence>
<gene>
    <name evidence="4" type="ORF">Rsw2DRAFT_2201</name>
</gene>
<accession>C8S2C3</accession>
<name>C8S2C3_9RHOB</name>
<dbReference type="InterPro" id="IPR029442">
    <property type="entry name" value="GyrI-like"/>
</dbReference>
<reference evidence="4 5" key="1">
    <citation type="submission" date="2009-08" db="EMBL/GenBank/DDBJ databases">
        <title>The draft genome of Rhodobacter sp. SW2.</title>
        <authorList>
            <consortium name="US DOE Joint Genome Institute (JGI-PGF)"/>
            <person name="Lucas S."/>
            <person name="Copeland A."/>
            <person name="Lapidus A."/>
            <person name="Glavina del Rio T."/>
            <person name="Tice H."/>
            <person name="Bruce D."/>
            <person name="Goodwin L."/>
            <person name="Pitluck S."/>
            <person name="Larimer F."/>
            <person name="Land M.L."/>
            <person name="Hauser L."/>
            <person name="Emerson D."/>
        </authorList>
    </citation>
    <scope>NUCLEOTIDE SEQUENCE [LARGE SCALE GENOMIC DNA]</scope>
    <source>
        <strain evidence="4 5">SW2</strain>
    </source>
</reference>
<dbReference type="Gene3D" id="1.10.10.60">
    <property type="entry name" value="Homeodomain-like"/>
    <property type="match status" value="1"/>
</dbReference>
<keyword evidence="1" id="KW-0805">Transcription regulation</keyword>
<dbReference type="PANTHER" id="PTHR40055:SF1">
    <property type="entry name" value="TRANSCRIPTIONAL REGULATOR YGIV-RELATED"/>
    <property type="match status" value="1"/>
</dbReference>
<proteinExistence type="predicted"/>
<dbReference type="SUPFAM" id="SSF55136">
    <property type="entry name" value="Probable bacterial effector-binding domain"/>
    <property type="match status" value="1"/>
</dbReference>
<dbReference type="Proteomes" id="UP000010121">
    <property type="component" value="Unassembled WGS sequence"/>
</dbReference>
<dbReference type="AlphaFoldDB" id="C8S2C3"/>
<dbReference type="Pfam" id="PF12833">
    <property type="entry name" value="HTH_18"/>
    <property type="match status" value="1"/>
</dbReference>
<protein>
    <submittedName>
        <fullName evidence="4">Transcriptional regulator, AraC family</fullName>
    </submittedName>
</protein>
<dbReference type="PROSITE" id="PS01124">
    <property type="entry name" value="HTH_ARAC_FAMILY_2"/>
    <property type="match status" value="1"/>
</dbReference>
<evidence type="ECO:0000313" key="5">
    <source>
        <dbReference type="Proteomes" id="UP000010121"/>
    </source>
</evidence>
<keyword evidence="2" id="KW-0804">Transcription</keyword>
<organism evidence="4 5">
    <name type="scientific">Rhodobacter ferrooxidans</name>
    <dbReference type="NCBI Taxonomy" id="371731"/>
    <lineage>
        <taxon>Bacteria</taxon>
        <taxon>Pseudomonadati</taxon>
        <taxon>Pseudomonadota</taxon>
        <taxon>Alphaproteobacteria</taxon>
        <taxon>Rhodobacterales</taxon>
        <taxon>Rhodobacter group</taxon>
        <taxon>Rhodobacter</taxon>
    </lineage>
</organism>
<evidence type="ECO:0000313" key="4">
    <source>
        <dbReference type="EMBL" id="EEW24794.1"/>
    </source>
</evidence>